<feature type="transmembrane region" description="Helical" evidence="1">
    <location>
        <begin position="389"/>
        <end position="410"/>
    </location>
</feature>
<evidence type="ECO:0000256" key="1">
    <source>
        <dbReference type="SAM" id="Phobius"/>
    </source>
</evidence>
<keyword evidence="1" id="KW-1133">Transmembrane helix</keyword>
<evidence type="ECO:0000313" key="4">
    <source>
        <dbReference type="Proteomes" id="UP000030437"/>
    </source>
</evidence>
<evidence type="ECO:0000313" key="3">
    <source>
        <dbReference type="EMBL" id="KGR82692.1"/>
    </source>
</evidence>
<name>A0A0A3J6J5_9BACI</name>
<dbReference type="OrthoDB" id="1633380at2"/>
<feature type="transmembrane region" description="Helical" evidence="1">
    <location>
        <begin position="238"/>
        <end position="258"/>
    </location>
</feature>
<organism evidence="3 4">
    <name type="scientific">Lysinibacillus odysseyi 34hs-1 = NBRC 100172</name>
    <dbReference type="NCBI Taxonomy" id="1220589"/>
    <lineage>
        <taxon>Bacteria</taxon>
        <taxon>Bacillati</taxon>
        <taxon>Bacillota</taxon>
        <taxon>Bacilli</taxon>
        <taxon>Bacillales</taxon>
        <taxon>Bacillaceae</taxon>
        <taxon>Lysinibacillus</taxon>
    </lineage>
</organism>
<dbReference type="EMBL" id="JPVP01000059">
    <property type="protein sequence ID" value="KGR82692.1"/>
    <property type="molecule type" value="Genomic_DNA"/>
</dbReference>
<feature type="transmembrane region" description="Helical" evidence="1">
    <location>
        <begin position="422"/>
        <end position="443"/>
    </location>
</feature>
<dbReference type="RefSeq" id="WP_036157100.1">
    <property type="nucleotide sequence ID" value="NZ_AVCX01000002.1"/>
</dbReference>
<proteinExistence type="predicted"/>
<protein>
    <submittedName>
        <fullName evidence="3">Histidine transporter</fullName>
    </submittedName>
</protein>
<feature type="transmembrane region" description="Helical" evidence="1">
    <location>
        <begin position="59"/>
        <end position="81"/>
    </location>
</feature>
<dbReference type="AlphaFoldDB" id="A0A0A3J6J5"/>
<feature type="transmembrane region" description="Helical" evidence="1">
    <location>
        <begin position="313"/>
        <end position="333"/>
    </location>
</feature>
<feature type="domain" description="Nucleoside transporter/FeoB GTPase Gate" evidence="2">
    <location>
        <begin position="133"/>
        <end position="232"/>
    </location>
</feature>
<dbReference type="Pfam" id="PF07670">
    <property type="entry name" value="Gate"/>
    <property type="match status" value="1"/>
</dbReference>
<feature type="transmembrane region" description="Helical" evidence="1">
    <location>
        <begin position="136"/>
        <end position="160"/>
    </location>
</feature>
<comment type="caution">
    <text evidence="3">The sequence shown here is derived from an EMBL/GenBank/DDBJ whole genome shotgun (WGS) entry which is preliminary data.</text>
</comment>
<evidence type="ECO:0000259" key="2">
    <source>
        <dbReference type="Pfam" id="PF07670"/>
    </source>
</evidence>
<dbReference type="InterPro" id="IPR011642">
    <property type="entry name" value="Gate_dom"/>
</dbReference>
<feature type="transmembrane region" description="Helical" evidence="1">
    <location>
        <begin position="363"/>
        <end position="383"/>
    </location>
</feature>
<feature type="transmembrane region" description="Helical" evidence="1">
    <location>
        <begin position="20"/>
        <end position="39"/>
    </location>
</feature>
<keyword evidence="1" id="KW-0812">Transmembrane</keyword>
<dbReference type="STRING" id="1220589.CD32_17715"/>
<reference evidence="3 4" key="1">
    <citation type="submission" date="2014-02" db="EMBL/GenBank/DDBJ databases">
        <title>Draft genome sequence of Lysinibacillus odysseyi NBRC 100172.</title>
        <authorList>
            <person name="Zhang F."/>
            <person name="Wang G."/>
            <person name="Zhang L."/>
        </authorList>
    </citation>
    <scope>NUCLEOTIDE SEQUENCE [LARGE SCALE GENOMIC DNA]</scope>
    <source>
        <strain evidence="3 4">NBRC 100172</strain>
    </source>
</reference>
<keyword evidence="1" id="KW-0472">Membrane</keyword>
<dbReference type="eggNOG" id="COG3314">
    <property type="taxonomic scope" value="Bacteria"/>
</dbReference>
<accession>A0A0A3J6J5</accession>
<feature type="transmembrane region" description="Helical" evidence="1">
    <location>
        <begin position="93"/>
        <end position="116"/>
    </location>
</feature>
<feature type="transmembrane region" description="Helical" evidence="1">
    <location>
        <begin position="208"/>
        <end position="226"/>
    </location>
</feature>
<gene>
    <name evidence="3" type="ORF">CD32_17715</name>
</gene>
<keyword evidence="4" id="KW-1185">Reference proteome</keyword>
<dbReference type="Proteomes" id="UP000030437">
    <property type="component" value="Unassembled WGS sequence"/>
</dbReference>
<sequence>MANVPQEISEAPKEKQDVKIIAKMLICSVIGIFSFFVSFEWGGKSTILIDHIVSWVQATFPVIVTVYIFVGLIAGTAHPFITGKWKTSKVNIVLSIFKVFGLAAGVMLIFGFGPAWLMNPDIGPYLMDKLIKPLGVLIPIGSLFLALLVSYGLLEFIGALTQPIMRPVFKTPGRSAVDAVASFVGSYSVGLVLTNRLYNEGRYTGKEAAIIATGFSTVSATFMVIIAKTLGIMEYWNLFFWVSLVVTFIVTAITARIYPLRTMKDEYMEGVVPQPEKAITKDRLKTAWLEAKEAVEKTPSLGKNLWVNLRDGIFMTMALIPSILSIGLLGLILVTYTPVFDWVAYIFAPFTYLLQLPEPMLTAKALSVSVAEVFLPALVVTQAAVVTKFIVAVVSISSVLFLSAVIPLILSTDIPITLRQMIIVWFERVILTLLIVTPIAFILF</sequence>